<evidence type="ECO:0000313" key="1">
    <source>
        <dbReference type="EMBL" id="KIL19930.1"/>
    </source>
</evidence>
<proteinExistence type="predicted"/>
<reference evidence="1 2" key="1">
    <citation type="submission" date="2014-12" db="EMBL/GenBank/DDBJ databases">
        <title>Draft Genome Sequences of Five Spore-Forming Food Isolates of Bacillus pumilus.</title>
        <authorList>
            <person name="de Jong A."/>
            <person name="van Heel A.J."/>
            <person name="Montalban-Lopez M."/>
            <person name="Krawczyk A.O."/>
            <person name="Berendsen E.M."/>
            <person name="Wells-Bennik M."/>
            <person name="Kuipers O.P."/>
        </authorList>
    </citation>
    <scope>NUCLEOTIDE SEQUENCE [LARGE SCALE GENOMIC DNA]</scope>
    <source>
        <strain evidence="1 2">B4127</strain>
    </source>
</reference>
<sequence length="105" mass="12074">MIKRLIGLFFITLCIVGLSFTSKTLTLSEEELDEKVIHVLDSLWEEHALFNYQIIKTDPTISIGIDTSKDMVSLQSVLEKKLPKQALEDYEIEIFQRNKSDLKAD</sequence>
<gene>
    <name evidence="1" type="ORF">B4127_3794</name>
</gene>
<dbReference type="AlphaFoldDB" id="A0AB34R0C8"/>
<organism evidence="1 2">
    <name type="scientific">Bacillus pumilus</name>
    <name type="common">Bacillus mesentericus</name>
    <dbReference type="NCBI Taxonomy" id="1408"/>
    <lineage>
        <taxon>Bacteria</taxon>
        <taxon>Bacillati</taxon>
        <taxon>Bacillota</taxon>
        <taxon>Bacilli</taxon>
        <taxon>Bacillales</taxon>
        <taxon>Bacillaceae</taxon>
        <taxon>Bacillus</taxon>
    </lineage>
</organism>
<dbReference type="InterPro" id="IPR058995">
    <property type="entry name" value="YolC/YozM-like"/>
</dbReference>
<evidence type="ECO:0000313" key="2">
    <source>
        <dbReference type="Proteomes" id="UP000031978"/>
    </source>
</evidence>
<dbReference type="EMBL" id="JXCL01000014">
    <property type="protein sequence ID" value="KIL19930.1"/>
    <property type="molecule type" value="Genomic_DNA"/>
</dbReference>
<dbReference type="Proteomes" id="UP000031978">
    <property type="component" value="Unassembled WGS sequence"/>
</dbReference>
<accession>A0AB34R0C8</accession>
<protein>
    <submittedName>
        <fullName evidence="1">Uncharacterized protein</fullName>
    </submittedName>
</protein>
<name>A0AB34R0C8_BACPU</name>
<comment type="caution">
    <text evidence="1">The sequence shown here is derived from an EMBL/GenBank/DDBJ whole genome shotgun (WGS) entry which is preliminary data.</text>
</comment>
<dbReference type="Pfam" id="PF26328">
    <property type="entry name" value="YolC_YozM"/>
    <property type="match status" value="1"/>
</dbReference>
<dbReference type="RefSeq" id="WP_044140184.1">
    <property type="nucleotide sequence ID" value="NZ_JXCL01000014.1"/>
</dbReference>